<dbReference type="EMBL" id="JNBS01000341">
    <property type="protein sequence ID" value="OQS06463.1"/>
    <property type="molecule type" value="Genomic_DNA"/>
</dbReference>
<evidence type="ECO:0000313" key="1">
    <source>
        <dbReference type="EMBL" id="OQS06463.1"/>
    </source>
</evidence>
<dbReference type="AlphaFoldDB" id="A0A1W0A840"/>
<organism evidence="1 2">
    <name type="scientific">Thraustotheca clavata</name>
    <dbReference type="NCBI Taxonomy" id="74557"/>
    <lineage>
        <taxon>Eukaryota</taxon>
        <taxon>Sar</taxon>
        <taxon>Stramenopiles</taxon>
        <taxon>Oomycota</taxon>
        <taxon>Saprolegniomycetes</taxon>
        <taxon>Saprolegniales</taxon>
        <taxon>Achlyaceae</taxon>
        <taxon>Thraustotheca</taxon>
    </lineage>
</organism>
<dbReference type="Proteomes" id="UP000243217">
    <property type="component" value="Unassembled WGS sequence"/>
</dbReference>
<proteinExistence type="predicted"/>
<name>A0A1W0A840_9STRA</name>
<evidence type="ECO:0000313" key="2">
    <source>
        <dbReference type="Proteomes" id="UP000243217"/>
    </source>
</evidence>
<reference evidence="1 2" key="1">
    <citation type="journal article" date="2014" name="Genome Biol. Evol.">
        <title>The secreted proteins of Achlya hypogyna and Thraustotheca clavata identify the ancestral oomycete secretome and reveal gene acquisitions by horizontal gene transfer.</title>
        <authorList>
            <person name="Misner I."/>
            <person name="Blouin N."/>
            <person name="Leonard G."/>
            <person name="Richards T.A."/>
            <person name="Lane C.E."/>
        </authorList>
    </citation>
    <scope>NUCLEOTIDE SEQUENCE [LARGE SCALE GENOMIC DNA]</scope>
    <source>
        <strain evidence="1 2">ATCC 34112</strain>
    </source>
</reference>
<comment type="caution">
    <text evidence="1">The sequence shown here is derived from an EMBL/GenBank/DDBJ whole genome shotgun (WGS) entry which is preliminary data.</text>
</comment>
<protein>
    <submittedName>
        <fullName evidence="1">Uncharacterized protein</fullName>
    </submittedName>
</protein>
<gene>
    <name evidence="1" type="ORF">THRCLA_20370</name>
</gene>
<sequence>MDVAKQVVVMLVFGLPPYITGDVKTLKSWMIAFQELNSLQFLLPTWNYMAITINLRSILCLQFYMRGAFFGCWIPFIAQHQCNNTKFKLYQSIEK</sequence>
<keyword evidence="2" id="KW-1185">Reference proteome</keyword>
<accession>A0A1W0A840</accession>